<dbReference type="InterPro" id="IPR013785">
    <property type="entry name" value="Aldolase_TIM"/>
</dbReference>
<dbReference type="EMBL" id="SWOY01000005">
    <property type="protein sequence ID" value="NFG17770.1"/>
    <property type="molecule type" value="Genomic_DNA"/>
</dbReference>
<comment type="caution">
    <text evidence="8">The sequence shown here is derived from an EMBL/GenBank/DDBJ whole genome shotgun (WGS) entry which is preliminary data.</text>
</comment>
<dbReference type="InterPro" id="IPR000385">
    <property type="entry name" value="MoaA_NifB_PqqE_Fe-S-bd_CS"/>
</dbReference>
<evidence type="ECO:0000256" key="3">
    <source>
        <dbReference type="ARBA" id="ARBA00022691"/>
    </source>
</evidence>
<dbReference type="GO" id="GO:0051539">
    <property type="term" value="F:4 iron, 4 sulfur cluster binding"/>
    <property type="evidence" value="ECO:0007669"/>
    <property type="project" value="UniProtKB-KW"/>
</dbReference>
<dbReference type="Gene3D" id="3.20.20.70">
    <property type="entry name" value="Aldolase class I"/>
    <property type="match status" value="1"/>
</dbReference>
<feature type="domain" description="Radical SAM core" evidence="7">
    <location>
        <begin position="25"/>
        <end position="179"/>
    </location>
</feature>
<keyword evidence="5" id="KW-0408">Iron</keyword>
<name>A0A6B3YV09_CLOBO</name>
<dbReference type="NCBIfam" id="TIGR04085">
    <property type="entry name" value="rSAM_more_4Fe4S"/>
    <property type="match status" value="1"/>
</dbReference>
<dbReference type="SFLD" id="SFLDG01384">
    <property type="entry name" value="thioether_bond_formation_requi"/>
    <property type="match status" value="1"/>
</dbReference>
<keyword evidence="4" id="KW-0479">Metal-binding</keyword>
<keyword evidence="6" id="KW-0411">Iron-sulfur</keyword>
<keyword evidence="2" id="KW-0004">4Fe-4S</keyword>
<dbReference type="InterPro" id="IPR058240">
    <property type="entry name" value="rSAM_sf"/>
</dbReference>
<protein>
    <submittedName>
        <fullName evidence="8">Radical SAM peptide maturase, CXXX-repeat target family</fullName>
    </submittedName>
</protein>
<dbReference type="PROSITE" id="PS01305">
    <property type="entry name" value="MOAA_NIFB_PQQE"/>
    <property type="match status" value="1"/>
</dbReference>
<dbReference type="SFLD" id="SFLDG01386">
    <property type="entry name" value="main_SPASM_domain-containing"/>
    <property type="match status" value="1"/>
</dbReference>
<dbReference type="RefSeq" id="WP_003357620.1">
    <property type="nucleotide sequence ID" value="NZ_CP013246.1"/>
</dbReference>
<dbReference type="GO" id="GO:0046872">
    <property type="term" value="F:metal ion binding"/>
    <property type="evidence" value="ECO:0007669"/>
    <property type="project" value="UniProtKB-KW"/>
</dbReference>
<proteinExistence type="predicted"/>
<comment type="cofactor">
    <cofactor evidence="1">
        <name>[4Fe-4S] cluster</name>
        <dbReference type="ChEBI" id="CHEBI:49883"/>
    </cofactor>
</comment>
<dbReference type="PANTHER" id="PTHR43273:SF8">
    <property type="entry name" value="RADICAL SAM DOMAIN PROTEIN"/>
    <property type="match status" value="1"/>
</dbReference>
<evidence type="ECO:0000256" key="4">
    <source>
        <dbReference type="ARBA" id="ARBA00022723"/>
    </source>
</evidence>
<dbReference type="SFLD" id="SFLDS00029">
    <property type="entry name" value="Radical_SAM"/>
    <property type="match status" value="1"/>
</dbReference>
<dbReference type="InterPro" id="IPR007197">
    <property type="entry name" value="rSAM"/>
</dbReference>
<dbReference type="CDD" id="cd01335">
    <property type="entry name" value="Radical_SAM"/>
    <property type="match status" value="1"/>
</dbReference>
<reference evidence="8 9" key="1">
    <citation type="submission" date="2019-04" db="EMBL/GenBank/DDBJ databases">
        <title>Genome sequencing of Clostridium botulinum Groups I-IV and Clostridium butyricum.</title>
        <authorList>
            <person name="Brunt J."/>
            <person name="Van Vliet A.H.M."/>
            <person name="Stringer S.C."/>
            <person name="Carter A.T."/>
            <person name="Peck M.W."/>
        </authorList>
    </citation>
    <scope>NUCLEOTIDE SEQUENCE [LARGE SCALE GENOMIC DNA]</scope>
    <source>
        <strain evidence="8 9">IFR 18/037</strain>
    </source>
</reference>
<dbReference type="Proteomes" id="UP000478995">
    <property type="component" value="Unassembled WGS sequence"/>
</dbReference>
<dbReference type="SUPFAM" id="SSF102114">
    <property type="entry name" value="Radical SAM enzymes"/>
    <property type="match status" value="1"/>
</dbReference>
<sequence>MSNRYKMGSDLEQWMSGKNLNVTFILTQDCNLRCKYCYEVNKNNQNVMSFGTAKKAIDYILDNHDIFTSKAVIWDFIGGEPLLEIDLMDKIIDYIMMKTYKDNHPWFSFYRINISTNGILYNDEKVQKFLEKYKDKCSISISIDGNKEKHDLQRVYPNGRGSYDDVVKNIPLWLEQVPSAATKVTIGSDDIPYLKDSIIHLWNLGIKEVPANVVFEDVWKDGDDILFEKQLKELADYVIDNNLLDKYNTTLFSENLGGPYREEKLHQNSCGTGFMLAVDAKGNFYPCLRYAGFSLQDQAPYIIGNVEEGVNFDKLRPFLGATTENINDEECLECDIATGCSWCEGQCYDSSKIGTNYKRNKAICKMHKARFRANEYFWGRLRDEDGFEMKPKNRRKHLFFIMDDNCVEHCNYNSNSKENVMPDEILKNGLEFCEKNLYVPIILNSKNNSNIKNISRFSNIDRYEIYNNDTELINNKLKKIQVVTPETIDNSISTDTCILNLRENQIKDMYMYAKKLFKYCNRINLNIKDYTYNLDLNLYKEQLLKISKLLYEYSLKHENKEFNKISDLWYLEKMNNCDAGDKNFTLAPNGKLYICPKFYFNDKESYIGDIVNGIKLNYDNLLKLNYSPFCKECNKYQCDRCVYMNKKLTNEYNVPSALQCRISHIEKEVSDNFISNYTNSKIKDESYKPDKNYNSPVEKLYNEQIGETYDVNCFL</sequence>
<dbReference type="InterPro" id="IPR026412">
    <property type="entry name" value="rSAM_Cxxx_rpt"/>
</dbReference>
<organism evidence="8 9">
    <name type="scientific">Clostridium botulinum</name>
    <dbReference type="NCBI Taxonomy" id="1491"/>
    <lineage>
        <taxon>Bacteria</taxon>
        <taxon>Bacillati</taxon>
        <taxon>Bacillota</taxon>
        <taxon>Clostridia</taxon>
        <taxon>Eubacteriales</taxon>
        <taxon>Clostridiaceae</taxon>
        <taxon>Clostridium</taxon>
    </lineage>
</organism>
<evidence type="ECO:0000313" key="8">
    <source>
        <dbReference type="EMBL" id="NFG17770.1"/>
    </source>
</evidence>
<evidence type="ECO:0000256" key="6">
    <source>
        <dbReference type="ARBA" id="ARBA00023014"/>
    </source>
</evidence>
<dbReference type="NCBIfam" id="TIGR04119">
    <property type="entry name" value="CXXX_matur"/>
    <property type="match status" value="1"/>
</dbReference>
<evidence type="ECO:0000256" key="2">
    <source>
        <dbReference type="ARBA" id="ARBA00022485"/>
    </source>
</evidence>
<dbReference type="InterPro" id="IPR026401">
    <property type="entry name" value="CXXX_matur"/>
</dbReference>
<dbReference type="NCBIfam" id="TIGR04115">
    <property type="entry name" value="rSAM_Cxxx_rpt"/>
    <property type="match status" value="1"/>
</dbReference>
<evidence type="ECO:0000256" key="1">
    <source>
        <dbReference type="ARBA" id="ARBA00001966"/>
    </source>
</evidence>
<dbReference type="SFLD" id="SFLDG01067">
    <property type="entry name" value="SPASM/twitch_domain_containing"/>
    <property type="match status" value="1"/>
</dbReference>
<evidence type="ECO:0000259" key="7">
    <source>
        <dbReference type="Pfam" id="PF04055"/>
    </source>
</evidence>
<dbReference type="GO" id="GO:0016491">
    <property type="term" value="F:oxidoreductase activity"/>
    <property type="evidence" value="ECO:0007669"/>
    <property type="project" value="InterPro"/>
</dbReference>
<evidence type="ECO:0000256" key="5">
    <source>
        <dbReference type="ARBA" id="ARBA00023004"/>
    </source>
</evidence>
<dbReference type="InterPro" id="IPR023885">
    <property type="entry name" value="4Fe4S-binding_SPASM_dom"/>
</dbReference>
<dbReference type="InterPro" id="IPR023867">
    <property type="entry name" value="Sulphatase_maturase_rSAM"/>
</dbReference>
<keyword evidence="3" id="KW-0949">S-adenosyl-L-methionine</keyword>
<gene>
    <name evidence="8" type="ORF">FC794_13440</name>
</gene>
<dbReference type="PANTHER" id="PTHR43273">
    <property type="entry name" value="ANAEROBIC SULFATASE-MATURATING ENZYME HOMOLOG ASLB-RELATED"/>
    <property type="match status" value="1"/>
</dbReference>
<evidence type="ECO:0000313" key="9">
    <source>
        <dbReference type="Proteomes" id="UP000478995"/>
    </source>
</evidence>
<dbReference type="Pfam" id="PF04055">
    <property type="entry name" value="Radical_SAM"/>
    <property type="match status" value="1"/>
</dbReference>
<dbReference type="AlphaFoldDB" id="A0A6B3YV09"/>
<accession>A0A6B3YV09</accession>